<dbReference type="InterPro" id="IPR048448">
    <property type="entry name" value="DnaX-like_C"/>
</dbReference>
<sequence length="477" mass="53049">MTLYLKYRPQKLEELDLTSVRENLTNILASKSIPHAFLFSGPKGSGKTSAARILAKVINCSANVKNKPCNKCAHCKAITAGNHLDVIEMDAASNRGIDDVRSLRENVNLAPSSANKKIYIIDEAHMLTTEAANALLKTLEEPPAHVMFILATTEPMKLPDTVRSRATTVIFPKASEEEIARQIARVVKSEKINIDKEAIEIIARYSEGSFREAVKILEGLAVDKRKITVKKAEGYLLQNRPKNIASLFKLIFQKDAKLILAEVEREISIGTSAKSILEELIIYVRSELLDKYKGEKGSLTSPEEELIFLLDLLLASRDQLAPPAVSQLPLELALIKWCGHSQEISEDEEEKEIESEPVLDPKKIKKLDDKIWSEIIGSVKDKNISIEALLRAARPLGFDGQTINVGVYYQFHKERLEAMENLKILEGVIAGVMGVPVRVKCTLTEREVEPKVKEETSLTDTDDGDILEAAKEIFGDV</sequence>
<dbReference type="InterPro" id="IPR003593">
    <property type="entry name" value="AAA+_ATPase"/>
</dbReference>
<dbReference type="PANTHER" id="PTHR11669:SF0">
    <property type="entry name" value="PROTEIN STICHEL-LIKE 2"/>
    <property type="match status" value="1"/>
</dbReference>
<dbReference type="InterPro" id="IPR050238">
    <property type="entry name" value="DNA_Rep/Repair_Clamp_Loader"/>
</dbReference>
<keyword evidence="3" id="KW-0548">Nucleotidyltransferase</keyword>
<dbReference type="GO" id="GO:0003677">
    <property type="term" value="F:DNA binding"/>
    <property type="evidence" value="ECO:0007669"/>
    <property type="project" value="InterPro"/>
</dbReference>
<dbReference type="AlphaFoldDB" id="A0A0G1DGY3"/>
<dbReference type="Pfam" id="PF20964">
    <property type="entry name" value="DnaX_C"/>
    <property type="match status" value="1"/>
</dbReference>
<dbReference type="Pfam" id="PF13177">
    <property type="entry name" value="DNA_pol3_delta2"/>
    <property type="match status" value="1"/>
</dbReference>
<dbReference type="GO" id="GO:0003887">
    <property type="term" value="F:DNA-directed DNA polymerase activity"/>
    <property type="evidence" value="ECO:0007669"/>
    <property type="project" value="UniProtKB-KW"/>
</dbReference>
<keyword evidence="3" id="KW-0808">Transferase</keyword>
<dbReference type="SMART" id="SM00382">
    <property type="entry name" value="AAA"/>
    <property type="match status" value="1"/>
</dbReference>
<proteinExistence type="inferred from homology"/>
<evidence type="ECO:0000313" key="6">
    <source>
        <dbReference type="Proteomes" id="UP000034090"/>
    </source>
</evidence>
<evidence type="ECO:0000256" key="1">
    <source>
        <dbReference type="ARBA" id="ARBA00022932"/>
    </source>
</evidence>
<comment type="catalytic activity">
    <reaction evidence="2 3">
        <text>DNA(n) + a 2'-deoxyribonucleoside 5'-triphosphate = DNA(n+1) + diphosphate</text>
        <dbReference type="Rhea" id="RHEA:22508"/>
        <dbReference type="Rhea" id="RHEA-COMP:17339"/>
        <dbReference type="Rhea" id="RHEA-COMP:17340"/>
        <dbReference type="ChEBI" id="CHEBI:33019"/>
        <dbReference type="ChEBI" id="CHEBI:61560"/>
        <dbReference type="ChEBI" id="CHEBI:173112"/>
        <dbReference type="EC" id="2.7.7.7"/>
    </reaction>
</comment>
<keyword evidence="1 3" id="KW-0239">DNA-directed DNA polymerase</keyword>
<comment type="function">
    <text evidence="3">DNA polymerase III is a complex, multichain enzyme responsible for most of the replicative synthesis in bacteria. This DNA polymerase also exhibits 3' to 5' exonuclease activity.</text>
</comment>
<evidence type="ECO:0000256" key="2">
    <source>
        <dbReference type="ARBA" id="ARBA00049244"/>
    </source>
</evidence>
<dbReference type="InterPro" id="IPR012763">
    <property type="entry name" value="DNA_pol_III_sug/sutau_N"/>
</dbReference>
<dbReference type="GO" id="GO:0005524">
    <property type="term" value="F:ATP binding"/>
    <property type="evidence" value="ECO:0007669"/>
    <property type="project" value="UniProtKB-KW"/>
</dbReference>
<dbReference type="PRINTS" id="PR00300">
    <property type="entry name" value="CLPPROTEASEA"/>
</dbReference>
<feature type="domain" description="AAA+ ATPase" evidence="4">
    <location>
        <begin position="33"/>
        <end position="176"/>
    </location>
</feature>
<dbReference type="InterPro" id="IPR008921">
    <property type="entry name" value="DNA_pol3_clamp-load_cplx_C"/>
</dbReference>
<evidence type="ECO:0000256" key="3">
    <source>
        <dbReference type="RuleBase" id="RU364063"/>
    </source>
</evidence>
<dbReference type="Gene3D" id="1.10.8.60">
    <property type="match status" value="1"/>
</dbReference>
<keyword evidence="3" id="KW-0235">DNA replication</keyword>
<dbReference type="SUPFAM" id="SSF48019">
    <property type="entry name" value="post-AAA+ oligomerization domain-like"/>
    <property type="match status" value="1"/>
</dbReference>
<gene>
    <name evidence="3" type="primary">dnaX</name>
    <name evidence="5" type="ORF">UV74_C0013G0081</name>
</gene>
<organism evidence="5 6">
    <name type="scientific">Candidatus Woesebacteria bacterium GW2011_GWB1_43_14</name>
    <dbReference type="NCBI Taxonomy" id="1618578"/>
    <lineage>
        <taxon>Bacteria</taxon>
        <taxon>Candidatus Woeseibacteriota</taxon>
    </lineage>
</organism>
<dbReference type="PANTHER" id="PTHR11669">
    <property type="entry name" value="REPLICATION FACTOR C / DNA POLYMERASE III GAMMA-TAU SUBUNIT"/>
    <property type="match status" value="1"/>
</dbReference>
<keyword evidence="3" id="KW-0547">Nucleotide-binding</keyword>
<accession>A0A0G1DGY3</accession>
<dbReference type="CDD" id="cd00009">
    <property type="entry name" value="AAA"/>
    <property type="match status" value="1"/>
</dbReference>
<dbReference type="EMBL" id="LCFQ01000013">
    <property type="protein sequence ID" value="KKS96959.1"/>
    <property type="molecule type" value="Genomic_DNA"/>
</dbReference>
<dbReference type="GO" id="GO:0006261">
    <property type="term" value="P:DNA-templated DNA replication"/>
    <property type="evidence" value="ECO:0007669"/>
    <property type="project" value="TreeGrafter"/>
</dbReference>
<evidence type="ECO:0000259" key="4">
    <source>
        <dbReference type="SMART" id="SM00382"/>
    </source>
</evidence>
<dbReference type="InterPro" id="IPR027417">
    <property type="entry name" value="P-loop_NTPase"/>
</dbReference>
<dbReference type="InterPro" id="IPR001270">
    <property type="entry name" value="ClpA/B"/>
</dbReference>
<comment type="similarity">
    <text evidence="3">Belongs to the DnaX/STICHEL family.</text>
</comment>
<dbReference type="Gene3D" id="3.40.50.300">
    <property type="entry name" value="P-loop containing nucleotide triphosphate hydrolases"/>
    <property type="match status" value="1"/>
</dbReference>
<comment type="subunit">
    <text evidence="3">DNA polymerase III contains a core (composed of alpha, epsilon and theta chains) that associates with a tau subunit. This core dimerizes to form the POLIII' complex. PolIII' associates with the gamma complex (composed of gamma, delta, delta', psi and chi chains) and with the beta chain to form the complete DNA polymerase III complex.</text>
</comment>
<dbReference type="NCBIfam" id="TIGR02397">
    <property type="entry name" value="dnaX_nterm"/>
    <property type="match status" value="1"/>
</dbReference>
<name>A0A0G1DGY3_9BACT</name>
<keyword evidence="3" id="KW-0067">ATP-binding</keyword>
<reference evidence="5 6" key="1">
    <citation type="journal article" date="2015" name="Nature">
        <title>rRNA introns, odd ribosomes, and small enigmatic genomes across a large radiation of phyla.</title>
        <authorList>
            <person name="Brown C.T."/>
            <person name="Hug L.A."/>
            <person name="Thomas B.C."/>
            <person name="Sharon I."/>
            <person name="Castelle C.J."/>
            <person name="Singh A."/>
            <person name="Wilkins M.J."/>
            <person name="Williams K.H."/>
            <person name="Banfield J.F."/>
        </authorList>
    </citation>
    <scope>NUCLEOTIDE SEQUENCE [LARGE SCALE GENOMIC DNA]</scope>
</reference>
<comment type="caution">
    <text evidence="5">The sequence shown here is derived from an EMBL/GenBank/DDBJ whole genome shotgun (WGS) entry which is preliminary data.</text>
</comment>
<protein>
    <recommendedName>
        <fullName evidence="3">DNA polymerase III subunit gamma/tau</fullName>
        <ecNumber evidence="3">2.7.7.7</ecNumber>
    </recommendedName>
</protein>
<dbReference type="EC" id="2.7.7.7" evidence="3"/>
<dbReference type="SUPFAM" id="SSF52540">
    <property type="entry name" value="P-loop containing nucleoside triphosphate hydrolases"/>
    <property type="match status" value="1"/>
</dbReference>
<dbReference type="STRING" id="1618578.UV74_C0013G0081"/>
<dbReference type="Proteomes" id="UP000034090">
    <property type="component" value="Unassembled WGS sequence"/>
</dbReference>
<dbReference type="GO" id="GO:0009360">
    <property type="term" value="C:DNA polymerase III complex"/>
    <property type="evidence" value="ECO:0007669"/>
    <property type="project" value="InterPro"/>
</dbReference>
<evidence type="ECO:0000313" key="5">
    <source>
        <dbReference type="EMBL" id="KKS96959.1"/>
    </source>
</evidence>
<dbReference type="PATRIC" id="fig|1618578.3.peg.423"/>